<name>W1NYE7_AMBTC</name>
<proteinExistence type="predicted"/>
<dbReference type="HOGENOM" id="CLU_2136872_0_0_1"/>
<evidence type="ECO:0000313" key="2">
    <source>
        <dbReference type="EMBL" id="ERN00409.1"/>
    </source>
</evidence>
<sequence>MALPALHTARPPPSAYPTEASRSCLCSRCLSRCAGRKGEGKWRRKGKAGGEENCGGRQLHGMSLTKAADTDLVGHRSTLNPHGDSLLLVWRYFAFHAAIALGLPHSESLLPSA</sequence>
<feature type="region of interest" description="Disordered" evidence="1">
    <location>
        <begin position="1"/>
        <end position="20"/>
    </location>
</feature>
<evidence type="ECO:0000256" key="1">
    <source>
        <dbReference type="SAM" id="MobiDB-lite"/>
    </source>
</evidence>
<accession>W1NYE7</accession>
<evidence type="ECO:0000313" key="3">
    <source>
        <dbReference type="Proteomes" id="UP000017836"/>
    </source>
</evidence>
<dbReference type="AlphaFoldDB" id="W1NYE7"/>
<protein>
    <submittedName>
        <fullName evidence="2">Uncharacterized protein</fullName>
    </submittedName>
</protein>
<dbReference type="Proteomes" id="UP000017836">
    <property type="component" value="Unassembled WGS sequence"/>
</dbReference>
<gene>
    <name evidence="2" type="ORF">AMTR_s00100p00035100</name>
</gene>
<organism evidence="2 3">
    <name type="scientific">Amborella trichopoda</name>
    <dbReference type="NCBI Taxonomy" id="13333"/>
    <lineage>
        <taxon>Eukaryota</taxon>
        <taxon>Viridiplantae</taxon>
        <taxon>Streptophyta</taxon>
        <taxon>Embryophyta</taxon>
        <taxon>Tracheophyta</taxon>
        <taxon>Spermatophyta</taxon>
        <taxon>Magnoliopsida</taxon>
        <taxon>Amborellales</taxon>
        <taxon>Amborellaceae</taxon>
        <taxon>Amborella</taxon>
    </lineage>
</organism>
<reference evidence="3" key="1">
    <citation type="journal article" date="2013" name="Science">
        <title>The Amborella genome and the evolution of flowering plants.</title>
        <authorList>
            <consortium name="Amborella Genome Project"/>
        </authorList>
    </citation>
    <scope>NUCLEOTIDE SEQUENCE [LARGE SCALE GENOMIC DNA]</scope>
</reference>
<dbReference type="EMBL" id="KI394904">
    <property type="protein sequence ID" value="ERN00409.1"/>
    <property type="molecule type" value="Genomic_DNA"/>
</dbReference>
<keyword evidence="3" id="KW-1185">Reference proteome</keyword>
<dbReference type="Gramene" id="ERN00409">
    <property type="protein sequence ID" value="ERN00409"/>
    <property type="gene ID" value="AMTR_s00100p00035100"/>
</dbReference>